<organism evidence="2 3">
    <name type="scientific">Biomphalaria glabrata</name>
    <name type="common">Bloodfluke planorb</name>
    <name type="synonym">Freshwater snail</name>
    <dbReference type="NCBI Taxonomy" id="6526"/>
    <lineage>
        <taxon>Eukaryota</taxon>
        <taxon>Metazoa</taxon>
        <taxon>Spiralia</taxon>
        <taxon>Lophotrochozoa</taxon>
        <taxon>Mollusca</taxon>
        <taxon>Gastropoda</taxon>
        <taxon>Heterobranchia</taxon>
        <taxon>Euthyneura</taxon>
        <taxon>Panpulmonata</taxon>
        <taxon>Hygrophila</taxon>
        <taxon>Lymnaeoidea</taxon>
        <taxon>Planorbidae</taxon>
        <taxon>Biomphalaria</taxon>
    </lineage>
</organism>
<evidence type="ECO:0000313" key="2">
    <source>
        <dbReference type="Proteomes" id="UP001165740"/>
    </source>
</evidence>
<feature type="transmembrane region" description="Helical" evidence="1">
    <location>
        <begin position="182"/>
        <end position="205"/>
    </location>
</feature>
<dbReference type="AlphaFoldDB" id="A0A9U8E849"/>
<keyword evidence="1" id="KW-1133">Transmembrane helix</keyword>
<protein>
    <submittedName>
        <fullName evidence="3">Uncharacterized protein LOC106062911</fullName>
    </submittedName>
</protein>
<dbReference type="Proteomes" id="UP001165740">
    <property type="component" value="Chromosome 12"/>
</dbReference>
<feature type="transmembrane region" description="Helical" evidence="1">
    <location>
        <begin position="80"/>
        <end position="99"/>
    </location>
</feature>
<name>A0A9U8E849_BIOGL</name>
<dbReference type="RefSeq" id="XP_013076681.2">
    <property type="nucleotide sequence ID" value="XM_013221227.2"/>
</dbReference>
<evidence type="ECO:0000313" key="3">
    <source>
        <dbReference type="RefSeq" id="XP_013076681.2"/>
    </source>
</evidence>
<proteinExistence type="predicted"/>
<dbReference type="OrthoDB" id="6268706at2759"/>
<feature type="transmembrane region" description="Helical" evidence="1">
    <location>
        <begin position="40"/>
        <end position="60"/>
    </location>
</feature>
<evidence type="ECO:0000256" key="1">
    <source>
        <dbReference type="SAM" id="Phobius"/>
    </source>
</evidence>
<reference evidence="3" key="1">
    <citation type="submission" date="2025-08" db="UniProtKB">
        <authorList>
            <consortium name="RefSeq"/>
        </authorList>
    </citation>
    <scope>IDENTIFICATION</scope>
</reference>
<sequence length="251" mass="28005">MLTRLGLQCCQRYQHCGHGTRSTALPTIKESNRMKTYAKVVAFLLLAGLNAAHTVNDWLFYTDVKDMGKGIVYGEPDQDAVKALLAFSIIGTLAFIFELTNLWRESFLKDGETSWLDSDLLSALVIWTVDIPQMLISFSLCREEPISVFQLGKACVILTGISVRILVSLVKYCNKNHSPHHVSYKVCIMLGMVIEFAFALGIIVLTKTRHDDSGTTSVRVPTTILDDQFSDQRYFANVSIFGSSVTSPRQL</sequence>
<keyword evidence="1" id="KW-0812">Transmembrane</keyword>
<dbReference type="KEGG" id="bgt:106062911"/>
<dbReference type="GeneID" id="106062911"/>
<accession>A0A9U8E849</accession>
<gene>
    <name evidence="3" type="primary">LOC106062911</name>
</gene>
<keyword evidence="2" id="KW-1185">Reference proteome</keyword>
<keyword evidence="1" id="KW-0472">Membrane</keyword>